<evidence type="ECO:0000313" key="10">
    <source>
        <dbReference type="EMBL" id="STZ69739.1"/>
    </source>
</evidence>
<dbReference type="PANTHER" id="PTHR30489:SF0">
    <property type="entry name" value="LIPOPROTEIN-RELEASING SYSTEM TRANSMEMBRANE PROTEIN LOLE"/>
    <property type="match status" value="1"/>
</dbReference>
<dbReference type="Proteomes" id="UP000255024">
    <property type="component" value="Unassembled WGS sequence"/>
</dbReference>
<dbReference type="InterPro" id="IPR051447">
    <property type="entry name" value="Lipoprotein-release_system"/>
</dbReference>
<dbReference type="InterPro" id="IPR025857">
    <property type="entry name" value="MacB_PCD"/>
</dbReference>
<dbReference type="GO" id="GO:0098797">
    <property type="term" value="C:plasma membrane protein complex"/>
    <property type="evidence" value="ECO:0007669"/>
    <property type="project" value="TreeGrafter"/>
</dbReference>
<feature type="transmembrane region" description="Helical" evidence="7">
    <location>
        <begin position="274"/>
        <end position="300"/>
    </location>
</feature>
<evidence type="ECO:0000256" key="5">
    <source>
        <dbReference type="ARBA" id="ARBA00022989"/>
    </source>
</evidence>
<feature type="transmembrane region" description="Helical" evidence="7">
    <location>
        <begin position="321"/>
        <end position="348"/>
    </location>
</feature>
<feature type="transmembrane region" description="Helical" evidence="7">
    <location>
        <begin position="368"/>
        <end position="390"/>
    </location>
</feature>
<feature type="domain" description="ABC3 transporter permease C-terminal" evidence="8">
    <location>
        <begin position="278"/>
        <end position="398"/>
    </location>
</feature>
<keyword evidence="4 7" id="KW-0812">Transmembrane</keyword>
<dbReference type="GO" id="GO:0044874">
    <property type="term" value="P:lipoprotein localization to outer membrane"/>
    <property type="evidence" value="ECO:0007669"/>
    <property type="project" value="TreeGrafter"/>
</dbReference>
<evidence type="ECO:0000256" key="4">
    <source>
        <dbReference type="ARBA" id="ARBA00022692"/>
    </source>
</evidence>
<evidence type="ECO:0000256" key="7">
    <source>
        <dbReference type="SAM" id="Phobius"/>
    </source>
</evidence>
<reference evidence="10 11" key="1">
    <citation type="submission" date="2018-06" db="EMBL/GenBank/DDBJ databases">
        <authorList>
            <consortium name="Pathogen Informatics"/>
            <person name="Doyle S."/>
        </authorList>
    </citation>
    <scope>NUCLEOTIDE SEQUENCE [LARGE SCALE GENOMIC DNA]</scope>
    <source>
        <strain evidence="10 11">NCTC11179</strain>
    </source>
</reference>
<comment type="subcellular location">
    <subcellularLocation>
        <location evidence="1">Cell membrane</location>
        <topology evidence="1">Multi-pass membrane protein</topology>
    </subcellularLocation>
</comment>
<feature type="domain" description="MacB-like periplasmic core" evidence="9">
    <location>
        <begin position="25"/>
        <end position="247"/>
    </location>
</feature>
<dbReference type="EMBL" id="UGQL01000002">
    <property type="protein sequence ID" value="STZ69739.1"/>
    <property type="molecule type" value="Genomic_DNA"/>
</dbReference>
<keyword evidence="5 7" id="KW-1133">Transmembrane helix</keyword>
<evidence type="ECO:0000256" key="3">
    <source>
        <dbReference type="ARBA" id="ARBA00022475"/>
    </source>
</evidence>
<dbReference type="PANTHER" id="PTHR30489">
    <property type="entry name" value="LIPOPROTEIN-RELEASING SYSTEM TRANSMEMBRANE PROTEIN LOLE"/>
    <property type="match status" value="1"/>
</dbReference>
<dbReference type="Pfam" id="PF12704">
    <property type="entry name" value="MacB_PCD"/>
    <property type="match status" value="1"/>
</dbReference>
<gene>
    <name evidence="10" type="primary">lolE</name>
    <name evidence="10" type="ORF">NCTC11179_03256</name>
</gene>
<accession>A0A378U378</accession>
<dbReference type="RefSeq" id="WP_115092394.1">
    <property type="nucleotide sequence ID" value="NZ_CP068107.1"/>
</dbReference>
<comment type="similarity">
    <text evidence="2">Belongs to the ABC-4 integral membrane protein family. LolC/E subfamily.</text>
</comment>
<sequence length="401" mass="44561">MKIAFYIAKRYAFSKSKSKAVNVITAIASMGIVVSAMAMLIVLAVFSGLRSFSLSFTNELDPELKVFSKQGKNFVVNQAQYQELSQSPLFSGVARVVEDRLLFTYNEKQTVAILKGVDADFPKVSQFPEKVELGNWIESGSDEVVVGLGMAYYLSMGLFDIEHSLQALSIKPGSGVVSNPEDAFLRTYLHTVGIYSLRNEELDSKYVFCDIELAQHLLSLDENAYTNIEFALNPGVTEKEAIAYIQQVLGDNVVVKNRIQLNDSLYRMLNTENAVVYFIFLLVVIIALFNLVGALLMIILEKKNNIKTLNDLGVSLKQLKRIFLLQGLIISTVGGLLGITLGIIGVLIQEHFGLILIRPGFAYPVEFNISDIFVVFFSIFILGFIASYIASSRVNKKYLHA</sequence>
<keyword evidence="6 7" id="KW-0472">Membrane</keyword>
<organism evidence="10 11">
    <name type="scientific">Myroides odoratus</name>
    <name type="common">Flavobacterium odoratum</name>
    <dbReference type="NCBI Taxonomy" id="256"/>
    <lineage>
        <taxon>Bacteria</taxon>
        <taxon>Pseudomonadati</taxon>
        <taxon>Bacteroidota</taxon>
        <taxon>Flavobacteriia</taxon>
        <taxon>Flavobacteriales</taxon>
        <taxon>Flavobacteriaceae</taxon>
        <taxon>Myroides</taxon>
    </lineage>
</organism>
<evidence type="ECO:0000256" key="6">
    <source>
        <dbReference type="ARBA" id="ARBA00023136"/>
    </source>
</evidence>
<evidence type="ECO:0000313" key="11">
    <source>
        <dbReference type="Proteomes" id="UP000255024"/>
    </source>
</evidence>
<evidence type="ECO:0000259" key="9">
    <source>
        <dbReference type="Pfam" id="PF12704"/>
    </source>
</evidence>
<feature type="transmembrane region" description="Helical" evidence="7">
    <location>
        <begin position="21"/>
        <end position="46"/>
    </location>
</feature>
<dbReference type="InterPro" id="IPR003838">
    <property type="entry name" value="ABC3_permease_C"/>
</dbReference>
<protein>
    <submittedName>
        <fullName evidence="10">Lipoprotein-releasing system transmembrane protein lolE</fullName>
    </submittedName>
</protein>
<keyword evidence="3" id="KW-1003">Cell membrane</keyword>
<evidence type="ECO:0000259" key="8">
    <source>
        <dbReference type="Pfam" id="PF02687"/>
    </source>
</evidence>
<evidence type="ECO:0000256" key="1">
    <source>
        <dbReference type="ARBA" id="ARBA00004651"/>
    </source>
</evidence>
<dbReference type="AlphaFoldDB" id="A0A378U378"/>
<keyword evidence="11" id="KW-1185">Reference proteome</keyword>
<keyword evidence="10" id="KW-0449">Lipoprotein</keyword>
<name>A0A378U378_MYROD</name>
<proteinExistence type="inferred from homology"/>
<dbReference type="Pfam" id="PF02687">
    <property type="entry name" value="FtsX"/>
    <property type="match status" value="1"/>
</dbReference>
<evidence type="ECO:0000256" key="2">
    <source>
        <dbReference type="ARBA" id="ARBA00005236"/>
    </source>
</evidence>